<dbReference type="EMBL" id="NKCK01000051">
    <property type="protein sequence ID" value="RSM05611.1"/>
    <property type="molecule type" value="Genomic_DNA"/>
</dbReference>
<sequence length="81" mass="8868">MVSCLPTWPLALFGVIEPAMLVWAYINFVMDPFKYFADQAPFFAATDEHFYATGSSLVLADGKRAASVSPDSPHLLLDPTS</sequence>
<accession>A0A428TU78</accession>
<keyword evidence="4" id="KW-1185">Reference proteome</keyword>
<evidence type="ECO:0000313" key="4">
    <source>
        <dbReference type="Proteomes" id="UP000287144"/>
    </source>
</evidence>
<evidence type="ECO:0000256" key="1">
    <source>
        <dbReference type="SAM" id="Phobius"/>
    </source>
</evidence>
<dbReference type="Pfam" id="PF24803">
    <property type="entry name" value="DUF7704"/>
    <property type="match status" value="1"/>
</dbReference>
<dbReference type="STRING" id="1325735.A0A428TU78"/>
<dbReference type="Proteomes" id="UP000287144">
    <property type="component" value="Unassembled WGS sequence"/>
</dbReference>
<keyword evidence="1" id="KW-0472">Membrane</keyword>
<evidence type="ECO:0000313" key="3">
    <source>
        <dbReference type="EMBL" id="RSM05611.1"/>
    </source>
</evidence>
<organism evidence="3 4">
    <name type="scientific">Fusarium oligoseptatum</name>
    <dbReference type="NCBI Taxonomy" id="2604345"/>
    <lineage>
        <taxon>Eukaryota</taxon>
        <taxon>Fungi</taxon>
        <taxon>Dikarya</taxon>
        <taxon>Ascomycota</taxon>
        <taxon>Pezizomycotina</taxon>
        <taxon>Sordariomycetes</taxon>
        <taxon>Hypocreomycetidae</taxon>
        <taxon>Hypocreales</taxon>
        <taxon>Nectriaceae</taxon>
        <taxon>Fusarium</taxon>
        <taxon>Fusarium solani species complex</taxon>
    </lineage>
</organism>
<keyword evidence="1" id="KW-1133">Transmembrane helix</keyword>
<protein>
    <recommendedName>
        <fullName evidence="2">DUF7704 domain-containing protein</fullName>
    </recommendedName>
</protein>
<proteinExistence type="predicted"/>
<gene>
    <name evidence="3" type="ORF">CEP52_006182</name>
</gene>
<reference evidence="3 4" key="1">
    <citation type="submission" date="2017-06" db="EMBL/GenBank/DDBJ databases">
        <title>Comparative genomic analysis of Ambrosia Fusariam Clade fungi.</title>
        <authorList>
            <person name="Stajich J.E."/>
            <person name="Carrillo J."/>
            <person name="Kijimoto T."/>
            <person name="Eskalen A."/>
            <person name="O'Donnell K."/>
            <person name="Kasson M."/>
        </authorList>
    </citation>
    <scope>NUCLEOTIDE SEQUENCE [LARGE SCALE GENOMIC DNA]</scope>
    <source>
        <strain evidence="3 4">NRRL62579</strain>
    </source>
</reference>
<name>A0A428TU78_9HYPO</name>
<dbReference type="InterPro" id="IPR056121">
    <property type="entry name" value="DUF7704"/>
</dbReference>
<feature type="domain" description="DUF7704" evidence="2">
    <location>
        <begin position="3"/>
        <end position="56"/>
    </location>
</feature>
<dbReference type="AlphaFoldDB" id="A0A428TU78"/>
<evidence type="ECO:0000259" key="2">
    <source>
        <dbReference type="Pfam" id="PF24803"/>
    </source>
</evidence>
<keyword evidence="1" id="KW-0812">Transmembrane</keyword>
<feature type="transmembrane region" description="Helical" evidence="1">
    <location>
        <begin position="6"/>
        <end position="26"/>
    </location>
</feature>
<comment type="caution">
    <text evidence="3">The sequence shown here is derived from an EMBL/GenBank/DDBJ whole genome shotgun (WGS) entry which is preliminary data.</text>
</comment>